<accession>A0A6J7G5W7</accession>
<keyword evidence="1" id="KW-0378">Hydrolase</keyword>
<dbReference type="AlphaFoldDB" id="A0A6J7G5W7"/>
<protein>
    <submittedName>
        <fullName evidence="3">Unannotated protein</fullName>
    </submittedName>
</protein>
<dbReference type="GO" id="GO:0016787">
    <property type="term" value="F:hydrolase activity"/>
    <property type="evidence" value="ECO:0007669"/>
    <property type="project" value="UniProtKB-KW"/>
</dbReference>
<name>A0A6J7G5W7_9ZZZZ</name>
<dbReference type="Gene3D" id="3.40.50.850">
    <property type="entry name" value="Isochorismatase-like"/>
    <property type="match status" value="1"/>
</dbReference>
<feature type="domain" description="Isochorismatase-like" evidence="2">
    <location>
        <begin position="21"/>
        <end position="186"/>
    </location>
</feature>
<dbReference type="InterPro" id="IPR050272">
    <property type="entry name" value="Isochorismatase-like_hydrls"/>
</dbReference>
<dbReference type="PANTHER" id="PTHR43540:SF1">
    <property type="entry name" value="ISOCHORISMATASE HYDROLASE"/>
    <property type="match status" value="1"/>
</dbReference>
<evidence type="ECO:0000313" key="3">
    <source>
        <dbReference type="EMBL" id="CAB4903471.1"/>
    </source>
</evidence>
<dbReference type="SUPFAM" id="SSF52499">
    <property type="entry name" value="Isochorismatase-like hydrolases"/>
    <property type="match status" value="1"/>
</dbReference>
<sequence>MTAEPVRVGMGRLASIERPGLVLVDCQKLFTLDPAVSAAAEGCGRAATAARAAGVPVVWLRVLFEDDDELGPVWTAKAPALKQLRPGAELAEFDDRVGYVDGDPVVTKKRASGFVHTVLDDLLHELDVHTLAVAGFTTAGCVRATVVDAASLDYAPVVLADAVADRSTAIHDAALVDLDARYADVVPDGVAWFRALGTTAG</sequence>
<evidence type="ECO:0000256" key="1">
    <source>
        <dbReference type="ARBA" id="ARBA00022801"/>
    </source>
</evidence>
<dbReference type="InterPro" id="IPR000868">
    <property type="entry name" value="Isochorismatase-like_dom"/>
</dbReference>
<reference evidence="3" key="1">
    <citation type="submission" date="2020-05" db="EMBL/GenBank/DDBJ databases">
        <authorList>
            <person name="Chiriac C."/>
            <person name="Salcher M."/>
            <person name="Ghai R."/>
            <person name="Kavagutti S V."/>
        </authorList>
    </citation>
    <scope>NUCLEOTIDE SEQUENCE</scope>
</reference>
<organism evidence="3">
    <name type="scientific">freshwater metagenome</name>
    <dbReference type="NCBI Taxonomy" id="449393"/>
    <lineage>
        <taxon>unclassified sequences</taxon>
        <taxon>metagenomes</taxon>
        <taxon>ecological metagenomes</taxon>
    </lineage>
</organism>
<proteinExistence type="predicted"/>
<evidence type="ECO:0000259" key="2">
    <source>
        <dbReference type="Pfam" id="PF00857"/>
    </source>
</evidence>
<dbReference type="Pfam" id="PF00857">
    <property type="entry name" value="Isochorismatase"/>
    <property type="match status" value="1"/>
</dbReference>
<dbReference type="InterPro" id="IPR036380">
    <property type="entry name" value="Isochorismatase-like_sf"/>
</dbReference>
<dbReference type="EMBL" id="CAFBMQ010000037">
    <property type="protein sequence ID" value="CAB4903471.1"/>
    <property type="molecule type" value="Genomic_DNA"/>
</dbReference>
<dbReference type="PANTHER" id="PTHR43540">
    <property type="entry name" value="PEROXYUREIDOACRYLATE/UREIDOACRYLATE AMIDOHYDROLASE-RELATED"/>
    <property type="match status" value="1"/>
</dbReference>
<gene>
    <name evidence="3" type="ORF">UFOPK3609_00407</name>
</gene>